<dbReference type="EMBL" id="BARW01004351">
    <property type="protein sequence ID" value="GAI62170.1"/>
    <property type="molecule type" value="Genomic_DNA"/>
</dbReference>
<comment type="caution">
    <text evidence="1">The sequence shown here is derived from an EMBL/GenBank/DDBJ whole genome shotgun (WGS) entry which is preliminary data.</text>
</comment>
<organism evidence="1">
    <name type="scientific">marine sediment metagenome</name>
    <dbReference type="NCBI Taxonomy" id="412755"/>
    <lineage>
        <taxon>unclassified sequences</taxon>
        <taxon>metagenomes</taxon>
        <taxon>ecological metagenomes</taxon>
    </lineage>
</organism>
<dbReference type="AlphaFoldDB" id="X1RG90"/>
<accession>X1RG90</accession>
<proteinExistence type="predicted"/>
<evidence type="ECO:0000313" key="1">
    <source>
        <dbReference type="EMBL" id="GAI62170.1"/>
    </source>
</evidence>
<protein>
    <submittedName>
        <fullName evidence="1">Uncharacterized protein</fullName>
    </submittedName>
</protein>
<gene>
    <name evidence="1" type="ORF">S12H4_10265</name>
</gene>
<reference evidence="1" key="1">
    <citation type="journal article" date="2014" name="Front. Microbiol.">
        <title>High frequency of phylogenetically diverse reductive dehalogenase-homologous genes in deep subseafloor sedimentary metagenomes.</title>
        <authorList>
            <person name="Kawai M."/>
            <person name="Futagami T."/>
            <person name="Toyoda A."/>
            <person name="Takaki Y."/>
            <person name="Nishi S."/>
            <person name="Hori S."/>
            <person name="Arai W."/>
            <person name="Tsubouchi T."/>
            <person name="Morono Y."/>
            <person name="Uchiyama I."/>
            <person name="Ito T."/>
            <person name="Fujiyama A."/>
            <person name="Inagaki F."/>
            <person name="Takami H."/>
        </authorList>
    </citation>
    <scope>NUCLEOTIDE SEQUENCE</scope>
    <source>
        <strain evidence="1">Expedition CK06-06</strain>
    </source>
</reference>
<name>X1RG90_9ZZZZ</name>
<feature type="non-terminal residue" evidence="1">
    <location>
        <position position="1"/>
    </location>
</feature>
<sequence>YCKIIFECPDFVAVAAIQDQQCFITRVGVTHKLSEVPQSEGESDA</sequence>